<accession>A0ABW4WZT3</accession>
<dbReference type="SUPFAM" id="SSF49464">
    <property type="entry name" value="Carboxypeptidase regulatory domain-like"/>
    <property type="match status" value="1"/>
</dbReference>
<evidence type="ECO:0000313" key="3">
    <source>
        <dbReference type="EMBL" id="MFD2068164.1"/>
    </source>
</evidence>
<dbReference type="SUPFAM" id="SSF56935">
    <property type="entry name" value="Porins"/>
    <property type="match status" value="1"/>
</dbReference>
<feature type="domain" description="Outer membrane protein beta-barrel" evidence="2">
    <location>
        <begin position="375"/>
        <end position="774"/>
    </location>
</feature>
<dbReference type="Pfam" id="PF14905">
    <property type="entry name" value="OMP_b-brl_3"/>
    <property type="match status" value="1"/>
</dbReference>
<evidence type="ECO:0000256" key="1">
    <source>
        <dbReference type="SAM" id="SignalP"/>
    </source>
</evidence>
<dbReference type="InterPro" id="IPR008969">
    <property type="entry name" value="CarboxyPept-like_regulatory"/>
</dbReference>
<proteinExistence type="predicted"/>
<feature type="signal peptide" evidence="1">
    <location>
        <begin position="1"/>
        <end position="25"/>
    </location>
</feature>
<dbReference type="RefSeq" id="WP_229962965.1">
    <property type="nucleotide sequence ID" value="NZ_JAJJWI010000040.1"/>
</dbReference>
<comment type="caution">
    <text evidence="3">The sequence shown here is derived from an EMBL/GenBank/DDBJ whole genome shotgun (WGS) entry which is preliminary data.</text>
</comment>
<organism evidence="3 4">
    <name type="scientific">Pontibacter silvestris</name>
    <dbReference type="NCBI Taxonomy" id="2305183"/>
    <lineage>
        <taxon>Bacteria</taxon>
        <taxon>Pseudomonadati</taxon>
        <taxon>Bacteroidota</taxon>
        <taxon>Cytophagia</taxon>
        <taxon>Cytophagales</taxon>
        <taxon>Hymenobacteraceae</taxon>
        <taxon>Pontibacter</taxon>
    </lineage>
</organism>
<reference evidence="4" key="1">
    <citation type="journal article" date="2019" name="Int. J. Syst. Evol. Microbiol.">
        <title>The Global Catalogue of Microorganisms (GCM) 10K type strain sequencing project: providing services to taxonomists for standard genome sequencing and annotation.</title>
        <authorList>
            <consortium name="The Broad Institute Genomics Platform"/>
            <consortium name="The Broad Institute Genome Sequencing Center for Infectious Disease"/>
            <person name="Wu L."/>
            <person name="Ma J."/>
        </authorList>
    </citation>
    <scope>NUCLEOTIDE SEQUENCE [LARGE SCALE GENOMIC DNA]</scope>
    <source>
        <strain evidence="4">JCM 16545</strain>
    </source>
</reference>
<keyword evidence="4" id="KW-1185">Reference proteome</keyword>
<dbReference type="Proteomes" id="UP001597369">
    <property type="component" value="Unassembled WGS sequence"/>
</dbReference>
<dbReference type="Gene3D" id="2.60.40.1120">
    <property type="entry name" value="Carboxypeptidase-like, regulatory domain"/>
    <property type="match status" value="1"/>
</dbReference>
<dbReference type="InterPro" id="IPR041700">
    <property type="entry name" value="OMP_b-brl_3"/>
</dbReference>
<evidence type="ECO:0000313" key="4">
    <source>
        <dbReference type="Proteomes" id="UP001597369"/>
    </source>
</evidence>
<keyword evidence="1" id="KW-0732">Signal</keyword>
<name>A0ABW4WZT3_9BACT</name>
<dbReference type="EMBL" id="JBHUHV010000048">
    <property type="protein sequence ID" value="MFD2068164.1"/>
    <property type="molecule type" value="Genomic_DNA"/>
</dbReference>
<dbReference type="Pfam" id="PF13715">
    <property type="entry name" value="CarbopepD_reg_2"/>
    <property type="match status" value="1"/>
</dbReference>
<gene>
    <name evidence="3" type="ORF">ACFSKU_14820</name>
</gene>
<sequence length="798" mass="90009">MRFFTKNTAVMILVFFVSLAGHATAQITLTGKIADDQNKPIAYAMVSLYAAGAENTALIEKLTDEDGVFLIPVPHYGTFTLRAHSMSHTDMSQVIEINAPQTAIAMVMKQKEISLGEVTVLARENMIKHELGKTIMTVEGNEFLVGKSSLELLQMAPGVLVLNDQVKLNGLTDAKVMLNDKLLNLTGADLLNFLGSLRSENIQSVEIIKHPPAEYEASIGGLIHIIYRNPKEQGLIGSVSGGYTQGRYGSFNNGATLHYKKGNLRLSGSLSYDQPKEFFDTKQERRMNGLVTYNAVDTGMIDKKVTNTRLGAFIDFSPAQSAGIEYMHYENDNSTVINSLIDLRNVETANAFRLKGNYPRSLQTSYDNVGIHYEHTLDTLGSTITFLSDFTQNKDSFKNNAKSLYTHQESGAEQDSIYRNTGSSKSDIFTVSLQVNKGFRNDLKLSSGFKYSQSSIGNNIVFDYLQDRWVNVTGLSNAFEYSEKIIASYFKLEGKVFNVEYDLGLRGEQTFSEGYSLTLKQQNQQAYFNLFPNVNLKRYTNEEKGNYFTFSYSKHINRPHYSYLNPFVNYTNDFTTYTGNPYLNPEIDNSVDLSFYLQDTYSISVAYSDMRNGIQQVPIPNLENSSINTLWINSQHMKSYSLSLSVPYQVAEWWSSYTNISGIYQEYGFEGLENNLPFAYVQSQQQIQIPKGYNVSVTGLYVSKFNQGVSVMQDFYQLNIGVQKRFMRNKLSARLQVNDVLNSWRLHSDTSFKGLETSIRAKKQTQTVSLQLQYNFSLGKSFNAKKVERSSAEEKGRL</sequence>
<protein>
    <submittedName>
        <fullName evidence="3">Outer membrane beta-barrel protein</fullName>
    </submittedName>
</protein>
<feature type="chain" id="PRO_5045143743" evidence="1">
    <location>
        <begin position="26"/>
        <end position="798"/>
    </location>
</feature>
<evidence type="ECO:0000259" key="2">
    <source>
        <dbReference type="Pfam" id="PF14905"/>
    </source>
</evidence>